<evidence type="ECO:0000313" key="2">
    <source>
        <dbReference type="Proteomes" id="UP000254912"/>
    </source>
</evidence>
<dbReference type="AlphaFoldDB" id="A0A288QNG7"/>
<dbReference type="GeneID" id="94546295"/>
<protein>
    <submittedName>
        <fullName evidence="1">Uncharacterized protein YkuJ</fullName>
    </submittedName>
</protein>
<dbReference type="EMBL" id="QRAS01000001">
    <property type="protein sequence ID" value="RDL12298.1"/>
    <property type="molecule type" value="Genomic_DNA"/>
</dbReference>
<proteinExistence type="predicted"/>
<dbReference type="Gene3D" id="3.30.720.20">
    <property type="entry name" value="Protein of unknown function DUF1797"/>
    <property type="match status" value="1"/>
</dbReference>
<dbReference type="Pfam" id="PF08796">
    <property type="entry name" value="DUF1797"/>
    <property type="match status" value="1"/>
</dbReference>
<dbReference type="InterPro" id="IPR014904">
    <property type="entry name" value="YkuJ-like"/>
</dbReference>
<gene>
    <name evidence="1" type="ORF">DFP99_0736</name>
</gene>
<comment type="caution">
    <text evidence="1">The sequence shown here is derived from an EMBL/GenBank/DDBJ whole genome shotgun (WGS) entry which is preliminary data.</text>
</comment>
<dbReference type="Proteomes" id="UP000254912">
    <property type="component" value="Unassembled WGS sequence"/>
</dbReference>
<organism evidence="1 2">
    <name type="scientific">Weissella soli</name>
    <dbReference type="NCBI Taxonomy" id="155866"/>
    <lineage>
        <taxon>Bacteria</taxon>
        <taxon>Bacillati</taxon>
        <taxon>Bacillota</taxon>
        <taxon>Bacilli</taxon>
        <taxon>Lactobacillales</taxon>
        <taxon>Lactobacillaceae</taxon>
        <taxon>Weissella</taxon>
    </lineage>
</organism>
<dbReference type="RefSeq" id="WP_070230337.1">
    <property type="nucleotide sequence ID" value="NZ_BJYO01000002.1"/>
</dbReference>
<dbReference type="KEGG" id="wso:WSWS_01107"/>
<dbReference type="SUPFAM" id="SSF143567">
    <property type="entry name" value="YkuJ-like"/>
    <property type="match status" value="1"/>
</dbReference>
<sequence length="83" mass="9699">MTEDTELQHIIQRIKAMTLDDKNELQERHFDKFGVTVVTVQFDRPSSTFALVNGRSDKKFAFDDLDLLAIDVYEALNEFKEIF</sequence>
<dbReference type="InterPro" id="IPR038073">
    <property type="entry name" value="YkuJ-like_sf"/>
</dbReference>
<keyword evidence="2" id="KW-1185">Reference proteome</keyword>
<evidence type="ECO:0000313" key="1">
    <source>
        <dbReference type="EMBL" id="RDL12298.1"/>
    </source>
</evidence>
<dbReference type="OrthoDB" id="2361638at2"/>
<accession>A0A288QNG7</accession>
<name>A0A288QNG7_9LACO</name>
<reference evidence="1 2" key="1">
    <citation type="submission" date="2018-07" db="EMBL/GenBank/DDBJ databases">
        <title>Genomic Encyclopedia of Type Strains, Phase III (KMG-III): the genomes of soil and plant-associated and newly described type strains.</title>
        <authorList>
            <person name="Whitman W."/>
        </authorList>
    </citation>
    <scope>NUCLEOTIDE SEQUENCE [LARGE SCALE GENOMIC DNA]</scope>
    <source>
        <strain evidence="1 2">CECT 7031</strain>
    </source>
</reference>